<name>A0A8T2L3F1_ASTMX</name>
<dbReference type="Proteomes" id="UP000752171">
    <property type="component" value="Unassembled WGS sequence"/>
</dbReference>
<dbReference type="EMBL" id="JAICCE010000017">
    <property type="protein sequence ID" value="KAG9265604.1"/>
    <property type="molecule type" value="Genomic_DNA"/>
</dbReference>
<sequence length="222" mass="25119">MATQKQQRTKQLRPPSRIGRDLRAALLHLKNGQRTKHPQAFPQRGELPSAAGLLLYPDKKEKMVTTTEIAFGPKTCTKTEPIKILQCNLVLEGDRTFVTTHREAFQAQPQDDGAPLMVKTASGRAERTPTPHFQTNYQKNFPQPRGIYKRRLQVLPCPDNLAVNPALRQEAEFRTVQRETYPEWSISLDSLPVAAQLKEQLTLKNETARPSAATTRKVCRNV</sequence>
<dbReference type="AlphaFoldDB" id="A0A8T2L3F1"/>
<proteinExistence type="predicted"/>
<comment type="caution">
    <text evidence="1">The sequence shown here is derived from an EMBL/GenBank/DDBJ whole genome shotgun (WGS) entry which is preliminary data.</text>
</comment>
<evidence type="ECO:0000313" key="1">
    <source>
        <dbReference type="EMBL" id="KAG9265604.1"/>
    </source>
</evidence>
<accession>A0A8T2L3F1</accession>
<evidence type="ECO:0000313" key="2">
    <source>
        <dbReference type="Proteomes" id="UP000752171"/>
    </source>
</evidence>
<protein>
    <submittedName>
        <fullName evidence="1">Uncharacterized protein</fullName>
    </submittedName>
</protein>
<gene>
    <name evidence="1" type="ORF">AMEX_G20064</name>
</gene>
<organism evidence="1 2">
    <name type="scientific">Astyanax mexicanus</name>
    <name type="common">Blind cave fish</name>
    <name type="synonym">Astyanax fasciatus mexicanus</name>
    <dbReference type="NCBI Taxonomy" id="7994"/>
    <lineage>
        <taxon>Eukaryota</taxon>
        <taxon>Metazoa</taxon>
        <taxon>Chordata</taxon>
        <taxon>Craniata</taxon>
        <taxon>Vertebrata</taxon>
        <taxon>Euteleostomi</taxon>
        <taxon>Actinopterygii</taxon>
        <taxon>Neopterygii</taxon>
        <taxon>Teleostei</taxon>
        <taxon>Ostariophysi</taxon>
        <taxon>Characiformes</taxon>
        <taxon>Characoidei</taxon>
        <taxon>Acestrorhamphidae</taxon>
        <taxon>Acestrorhamphinae</taxon>
        <taxon>Astyanax</taxon>
    </lineage>
</organism>
<reference evidence="1 2" key="1">
    <citation type="submission" date="2021-07" db="EMBL/GenBank/DDBJ databases">
        <authorList>
            <person name="Imarazene B."/>
            <person name="Zahm M."/>
            <person name="Klopp C."/>
            <person name="Cabau C."/>
            <person name="Beille S."/>
            <person name="Jouanno E."/>
            <person name="Castinel A."/>
            <person name="Lluch J."/>
            <person name="Gil L."/>
            <person name="Kuchtly C."/>
            <person name="Lopez Roques C."/>
            <person name="Donnadieu C."/>
            <person name="Parrinello H."/>
            <person name="Journot L."/>
            <person name="Du K."/>
            <person name="Schartl M."/>
            <person name="Retaux S."/>
            <person name="Guiguen Y."/>
        </authorList>
    </citation>
    <scope>NUCLEOTIDE SEQUENCE [LARGE SCALE GENOMIC DNA]</scope>
    <source>
        <strain evidence="1">Pach_M1</strain>
        <tissue evidence="1">Testis</tissue>
    </source>
</reference>